<proteinExistence type="predicted"/>
<reference evidence="1 2" key="1">
    <citation type="journal article" date="2019" name="Sci. Rep.">
        <title>Orb-weaving spider Araneus ventricosus genome elucidates the spidroin gene catalogue.</title>
        <authorList>
            <person name="Kono N."/>
            <person name="Nakamura H."/>
            <person name="Ohtoshi R."/>
            <person name="Moran D.A.P."/>
            <person name="Shinohara A."/>
            <person name="Yoshida Y."/>
            <person name="Fujiwara M."/>
            <person name="Mori M."/>
            <person name="Tomita M."/>
            <person name="Arakawa K."/>
        </authorList>
    </citation>
    <scope>NUCLEOTIDE SEQUENCE [LARGE SCALE GENOMIC DNA]</scope>
</reference>
<dbReference type="EMBL" id="BGPR01000961">
    <property type="protein sequence ID" value="GBM41381.1"/>
    <property type="molecule type" value="Genomic_DNA"/>
</dbReference>
<gene>
    <name evidence="1" type="ORF">AVEN_62676_1</name>
</gene>
<evidence type="ECO:0000313" key="2">
    <source>
        <dbReference type="Proteomes" id="UP000499080"/>
    </source>
</evidence>
<accession>A0A4Y2FJG1</accession>
<dbReference type="Proteomes" id="UP000499080">
    <property type="component" value="Unassembled WGS sequence"/>
</dbReference>
<protein>
    <submittedName>
        <fullName evidence="1">Uncharacterized protein</fullName>
    </submittedName>
</protein>
<keyword evidence="2" id="KW-1185">Reference proteome</keyword>
<organism evidence="1 2">
    <name type="scientific">Araneus ventricosus</name>
    <name type="common">Orbweaver spider</name>
    <name type="synonym">Epeira ventricosa</name>
    <dbReference type="NCBI Taxonomy" id="182803"/>
    <lineage>
        <taxon>Eukaryota</taxon>
        <taxon>Metazoa</taxon>
        <taxon>Ecdysozoa</taxon>
        <taxon>Arthropoda</taxon>
        <taxon>Chelicerata</taxon>
        <taxon>Arachnida</taxon>
        <taxon>Araneae</taxon>
        <taxon>Araneomorphae</taxon>
        <taxon>Entelegynae</taxon>
        <taxon>Araneoidea</taxon>
        <taxon>Araneidae</taxon>
        <taxon>Araneus</taxon>
    </lineage>
</organism>
<name>A0A4Y2FJG1_ARAVE</name>
<evidence type="ECO:0000313" key="1">
    <source>
        <dbReference type="EMBL" id="GBM41381.1"/>
    </source>
</evidence>
<comment type="caution">
    <text evidence="1">The sequence shown here is derived from an EMBL/GenBank/DDBJ whole genome shotgun (WGS) entry which is preliminary data.</text>
</comment>
<sequence>MGKERTDNSLSVANEGGGLQNRFGMLIGLQFRPRRLSHQDEAAGVKTDRNPKETCLCCTVDIVSNPTPACGVSSRSSY</sequence>
<dbReference type="AlphaFoldDB" id="A0A4Y2FJG1"/>